<gene>
    <name evidence="2" type="ORF">ACFFHU_22730</name>
</gene>
<sequence length="198" mass="22092">MPPTPSFAVKPTLVGQRVLLRPVAADDAVGLVEMLNDPEVRRLTGTRRQARPGTELERAEQWYSSRSADENRLDLAIVERHTNSYVGETVLNELDADNRSCSFRIALVGPRAFGRGYGTEATRLILSHAFGTVGMHRVALEVFAFNPRARHVYEQVGFVHEGTKRQALHWQGDWIDAHIMAVLAEDWSAHCGYPTSGK</sequence>
<accession>A0ABV6P3V0</accession>
<keyword evidence="3" id="KW-1185">Reference proteome</keyword>
<feature type="domain" description="N-acetyltransferase" evidence="1">
    <location>
        <begin position="18"/>
        <end position="185"/>
    </location>
</feature>
<dbReference type="EMBL" id="JBHLUE010000019">
    <property type="protein sequence ID" value="MFC0566943.1"/>
    <property type="molecule type" value="Genomic_DNA"/>
</dbReference>
<protein>
    <submittedName>
        <fullName evidence="2">GNAT family N-acetyltransferase</fullName>
        <ecNumber evidence="2">2.3.-.-</ecNumber>
    </submittedName>
</protein>
<dbReference type="GO" id="GO:0016746">
    <property type="term" value="F:acyltransferase activity"/>
    <property type="evidence" value="ECO:0007669"/>
    <property type="project" value="UniProtKB-KW"/>
</dbReference>
<dbReference type="Pfam" id="PF13302">
    <property type="entry name" value="Acetyltransf_3"/>
    <property type="match status" value="1"/>
</dbReference>
<name>A0ABV6P3V0_9ACTN</name>
<organism evidence="2 3">
    <name type="scientific">Plantactinospora siamensis</name>
    <dbReference type="NCBI Taxonomy" id="555372"/>
    <lineage>
        <taxon>Bacteria</taxon>
        <taxon>Bacillati</taxon>
        <taxon>Actinomycetota</taxon>
        <taxon>Actinomycetes</taxon>
        <taxon>Micromonosporales</taxon>
        <taxon>Micromonosporaceae</taxon>
        <taxon>Plantactinospora</taxon>
    </lineage>
</organism>
<dbReference type="PANTHER" id="PTHR43415">
    <property type="entry name" value="SPERMIDINE N(1)-ACETYLTRANSFERASE"/>
    <property type="match status" value="1"/>
</dbReference>
<dbReference type="PROSITE" id="PS51186">
    <property type="entry name" value="GNAT"/>
    <property type="match status" value="1"/>
</dbReference>
<keyword evidence="2" id="KW-0808">Transferase</keyword>
<dbReference type="RefSeq" id="WP_377342050.1">
    <property type="nucleotide sequence ID" value="NZ_JBHLUE010000019.1"/>
</dbReference>
<dbReference type="InterPro" id="IPR000182">
    <property type="entry name" value="GNAT_dom"/>
</dbReference>
<comment type="caution">
    <text evidence="2">The sequence shown here is derived from an EMBL/GenBank/DDBJ whole genome shotgun (WGS) entry which is preliminary data.</text>
</comment>
<dbReference type="Gene3D" id="3.40.630.30">
    <property type="match status" value="1"/>
</dbReference>
<evidence type="ECO:0000259" key="1">
    <source>
        <dbReference type="PROSITE" id="PS51186"/>
    </source>
</evidence>
<dbReference type="Proteomes" id="UP001589894">
    <property type="component" value="Unassembled WGS sequence"/>
</dbReference>
<dbReference type="EC" id="2.3.-.-" evidence="2"/>
<reference evidence="2 3" key="1">
    <citation type="submission" date="2024-09" db="EMBL/GenBank/DDBJ databases">
        <authorList>
            <person name="Sun Q."/>
            <person name="Mori K."/>
        </authorList>
    </citation>
    <scope>NUCLEOTIDE SEQUENCE [LARGE SCALE GENOMIC DNA]</scope>
    <source>
        <strain evidence="2 3">TBRC 2205</strain>
    </source>
</reference>
<dbReference type="InterPro" id="IPR016181">
    <property type="entry name" value="Acyl_CoA_acyltransferase"/>
</dbReference>
<evidence type="ECO:0000313" key="2">
    <source>
        <dbReference type="EMBL" id="MFC0566943.1"/>
    </source>
</evidence>
<proteinExistence type="predicted"/>
<dbReference type="PANTHER" id="PTHR43415:SF3">
    <property type="entry name" value="GNAT-FAMILY ACETYLTRANSFERASE"/>
    <property type="match status" value="1"/>
</dbReference>
<keyword evidence="2" id="KW-0012">Acyltransferase</keyword>
<evidence type="ECO:0000313" key="3">
    <source>
        <dbReference type="Proteomes" id="UP001589894"/>
    </source>
</evidence>
<dbReference type="SUPFAM" id="SSF55729">
    <property type="entry name" value="Acyl-CoA N-acyltransferases (Nat)"/>
    <property type="match status" value="1"/>
</dbReference>